<dbReference type="Proteomes" id="UP000199426">
    <property type="component" value="Unassembled WGS sequence"/>
</dbReference>
<accession>A0A2X2X3G4</accession>
<dbReference type="OrthoDB" id="1254043at2"/>
<organism evidence="2 4">
    <name type="scientific">Chryseobacterium jejuense</name>
    <dbReference type="NCBI Taxonomy" id="445960"/>
    <lineage>
        <taxon>Bacteria</taxon>
        <taxon>Pseudomonadati</taxon>
        <taxon>Bacteroidota</taxon>
        <taxon>Flavobacteriia</taxon>
        <taxon>Flavobacteriales</taxon>
        <taxon>Weeksellaceae</taxon>
        <taxon>Chryseobacterium group</taxon>
        <taxon>Chryseobacterium</taxon>
    </lineage>
</organism>
<keyword evidence="3" id="KW-1185">Reference proteome</keyword>
<proteinExistence type="predicted"/>
<name>A0A2X2X3G4_CHRJE</name>
<evidence type="ECO:0000313" key="2">
    <source>
        <dbReference type="EMBL" id="SQB44693.1"/>
    </source>
</evidence>
<dbReference type="EMBL" id="UAWB01000005">
    <property type="protein sequence ID" value="SQB44693.1"/>
    <property type="molecule type" value="Genomic_DNA"/>
</dbReference>
<dbReference type="RefSeq" id="WP_089733716.1">
    <property type="nucleotide sequence ID" value="NZ_FNEG01000001.1"/>
</dbReference>
<protein>
    <submittedName>
        <fullName evidence="2">Uncharacterized protein</fullName>
    </submittedName>
</protein>
<dbReference type="Proteomes" id="UP000251670">
    <property type="component" value="Unassembled WGS sequence"/>
</dbReference>
<reference evidence="1 3" key="1">
    <citation type="submission" date="2016-10" db="EMBL/GenBank/DDBJ databases">
        <authorList>
            <person name="Varghese N."/>
            <person name="Submissions S."/>
        </authorList>
    </citation>
    <scope>NUCLEOTIDE SEQUENCE [LARGE SCALE GENOMIC DNA]</scope>
    <source>
        <strain evidence="1 3">DSM 19299</strain>
    </source>
</reference>
<evidence type="ECO:0000313" key="3">
    <source>
        <dbReference type="Proteomes" id="UP000199426"/>
    </source>
</evidence>
<reference evidence="2 4" key="2">
    <citation type="submission" date="2018-06" db="EMBL/GenBank/DDBJ databases">
        <authorList>
            <consortium name="Pathogen Informatics"/>
            <person name="Doyle S."/>
        </authorList>
    </citation>
    <scope>NUCLEOTIDE SEQUENCE [LARGE SCALE GENOMIC DNA]</scope>
    <source>
        <strain evidence="2 4">NCTC13492</strain>
    </source>
</reference>
<sequence>MKYYADVNNDYLAKYLDSGILDQFTSSWFFYEKNEEFRLEELLDAEGNVFSFLWEYSDDSLLEKIDQWKRALKRNHIEFSSDVKIRHQDYLFSEKKVYLDIVKTDFKGADEAFNDFSAFNIARNLTQFIVDENMQIDDLNLSFLDVDDPSIRFTNCIKMTDSKWLRAIVLNGYHHRGDLIKVFIHKKDDRFLPEENQLKYEVFENIYVANSLCWK</sequence>
<dbReference type="STRING" id="445960.SAMN05421542_0771"/>
<dbReference type="EMBL" id="FNEG01000001">
    <property type="protein sequence ID" value="SDI30284.1"/>
    <property type="molecule type" value="Genomic_DNA"/>
</dbReference>
<gene>
    <name evidence="2" type="ORF">NCTC13492_02545</name>
    <name evidence="1" type="ORF">SAMN05421542_0771</name>
</gene>
<evidence type="ECO:0000313" key="4">
    <source>
        <dbReference type="Proteomes" id="UP000251670"/>
    </source>
</evidence>
<evidence type="ECO:0000313" key="1">
    <source>
        <dbReference type="EMBL" id="SDI30284.1"/>
    </source>
</evidence>
<dbReference type="AlphaFoldDB" id="A0A2X2X3G4"/>